<evidence type="ECO:0000313" key="2">
    <source>
        <dbReference type="EMBL" id="KAK9931470.1"/>
    </source>
</evidence>
<feature type="compositionally biased region" description="Gly residues" evidence="1">
    <location>
        <begin position="62"/>
        <end position="72"/>
    </location>
</feature>
<evidence type="ECO:0000256" key="1">
    <source>
        <dbReference type="SAM" id="MobiDB-lite"/>
    </source>
</evidence>
<reference evidence="2 3" key="1">
    <citation type="journal article" date="2023" name="G3 (Bethesda)">
        <title>A chromosome-length genome assembly and annotation of blackberry (Rubus argutus, cv. 'Hillquist').</title>
        <authorList>
            <person name="Bruna T."/>
            <person name="Aryal R."/>
            <person name="Dudchenko O."/>
            <person name="Sargent D.J."/>
            <person name="Mead D."/>
            <person name="Buti M."/>
            <person name="Cavallini A."/>
            <person name="Hytonen T."/>
            <person name="Andres J."/>
            <person name="Pham M."/>
            <person name="Weisz D."/>
            <person name="Mascagni F."/>
            <person name="Usai G."/>
            <person name="Natali L."/>
            <person name="Bassil N."/>
            <person name="Fernandez G.E."/>
            <person name="Lomsadze A."/>
            <person name="Armour M."/>
            <person name="Olukolu B."/>
            <person name="Poorten T."/>
            <person name="Britton C."/>
            <person name="Davik J."/>
            <person name="Ashrafi H."/>
            <person name="Aiden E.L."/>
            <person name="Borodovsky M."/>
            <person name="Worthington M."/>
        </authorList>
    </citation>
    <scope>NUCLEOTIDE SEQUENCE [LARGE SCALE GENOMIC DNA]</scope>
    <source>
        <strain evidence="2">PI 553951</strain>
    </source>
</reference>
<evidence type="ECO:0000313" key="3">
    <source>
        <dbReference type="Proteomes" id="UP001457282"/>
    </source>
</evidence>
<dbReference type="EMBL" id="JBEDUW010000004">
    <property type="protein sequence ID" value="KAK9931470.1"/>
    <property type="molecule type" value="Genomic_DNA"/>
</dbReference>
<feature type="region of interest" description="Disordered" evidence="1">
    <location>
        <begin position="43"/>
        <end position="72"/>
    </location>
</feature>
<organism evidence="2 3">
    <name type="scientific">Rubus argutus</name>
    <name type="common">Southern blackberry</name>
    <dbReference type="NCBI Taxonomy" id="59490"/>
    <lineage>
        <taxon>Eukaryota</taxon>
        <taxon>Viridiplantae</taxon>
        <taxon>Streptophyta</taxon>
        <taxon>Embryophyta</taxon>
        <taxon>Tracheophyta</taxon>
        <taxon>Spermatophyta</taxon>
        <taxon>Magnoliopsida</taxon>
        <taxon>eudicotyledons</taxon>
        <taxon>Gunneridae</taxon>
        <taxon>Pentapetalae</taxon>
        <taxon>rosids</taxon>
        <taxon>fabids</taxon>
        <taxon>Rosales</taxon>
        <taxon>Rosaceae</taxon>
        <taxon>Rosoideae</taxon>
        <taxon>Rosoideae incertae sedis</taxon>
        <taxon>Rubus</taxon>
    </lineage>
</organism>
<proteinExistence type="predicted"/>
<gene>
    <name evidence="2" type="ORF">M0R45_018744</name>
</gene>
<sequence>MPEPSMAQPGGNEYSSNPPQVGLGVEPMFTRELREVLVCGGRRRIGEKPSQSGDQRGEVALGEGGSGGAIGG</sequence>
<name>A0AAW1X769_RUBAR</name>
<comment type="caution">
    <text evidence="2">The sequence shown here is derived from an EMBL/GenBank/DDBJ whole genome shotgun (WGS) entry which is preliminary data.</text>
</comment>
<keyword evidence="3" id="KW-1185">Reference proteome</keyword>
<accession>A0AAW1X769</accession>
<feature type="region of interest" description="Disordered" evidence="1">
    <location>
        <begin position="1"/>
        <end position="23"/>
    </location>
</feature>
<dbReference type="AlphaFoldDB" id="A0AAW1X769"/>
<dbReference type="Proteomes" id="UP001457282">
    <property type="component" value="Unassembled WGS sequence"/>
</dbReference>
<protein>
    <submittedName>
        <fullName evidence="2">Uncharacterized protein</fullName>
    </submittedName>
</protein>